<organism evidence="4 5">
    <name type="scientific">Hadarchaeum yellowstonense</name>
    <dbReference type="NCBI Taxonomy" id="1776334"/>
    <lineage>
        <taxon>Archaea</taxon>
        <taxon>Methanobacteriati</taxon>
        <taxon>Candidatus Hadarchaeota</taxon>
        <taxon>Candidatus Hadarchaeia</taxon>
        <taxon>Candidatus Hadarchaeales</taxon>
        <taxon>Candidatus Hadarchaeaceae</taxon>
        <taxon>Candidatus Hadarchaeum</taxon>
    </lineage>
</organism>
<feature type="domain" description="CBS" evidence="3">
    <location>
        <begin position="174"/>
        <end position="231"/>
    </location>
</feature>
<dbReference type="PANTHER" id="PTHR43080:SF2">
    <property type="entry name" value="CBS DOMAIN-CONTAINING PROTEIN"/>
    <property type="match status" value="1"/>
</dbReference>
<proteinExistence type="predicted"/>
<dbReference type="InterPro" id="IPR046342">
    <property type="entry name" value="CBS_dom_sf"/>
</dbReference>
<evidence type="ECO:0000313" key="4">
    <source>
        <dbReference type="EMBL" id="KUO42538.1"/>
    </source>
</evidence>
<feature type="domain" description="CBS" evidence="3">
    <location>
        <begin position="29"/>
        <end position="89"/>
    </location>
</feature>
<sequence length="299" mass="33353">MQRIPHYKSLDRGPIEFRSRVYRKEGDIMTIAKKPVVSVPQTMRIKNAVDLMVKEGIRRLPVTEPGTKKLIGVVRTRDVLEFLGGGEKFNIVRVKFGGNFLAAVNEPVRILMERDLTYGTSRMSITEVARLILSKGVGGVPILDDSKRIVGIVAERDFLRFIPRTTGAKVSYYMSRHVATAELSFKILDAARTIVSRGFRRLPVVSGGRLVGIVTSMDILRYLSSNKIFDRMSSARFEDAMSVGVEEIMTREVIRATPEMDVGEAAEIMRERGCGGLPVVSGEELVGIITEHDLMRLLV</sequence>
<protein>
    <recommendedName>
        <fullName evidence="3">CBS domain-containing protein</fullName>
    </recommendedName>
</protein>
<comment type="caution">
    <text evidence="4">The sequence shown here is derived from an EMBL/GenBank/DDBJ whole genome shotgun (WGS) entry which is preliminary data.</text>
</comment>
<dbReference type="Gene3D" id="3.10.580.10">
    <property type="entry name" value="CBS-domain"/>
    <property type="match status" value="2"/>
</dbReference>
<feature type="domain" description="CBS" evidence="3">
    <location>
        <begin position="249"/>
        <end position="299"/>
    </location>
</feature>
<evidence type="ECO:0000256" key="1">
    <source>
        <dbReference type="ARBA" id="ARBA00023122"/>
    </source>
</evidence>
<dbReference type="AlphaFoldDB" id="A0A147K1B3"/>
<dbReference type="PANTHER" id="PTHR43080">
    <property type="entry name" value="CBS DOMAIN-CONTAINING PROTEIN CBSX3, MITOCHONDRIAL"/>
    <property type="match status" value="1"/>
</dbReference>
<dbReference type="InterPro" id="IPR051257">
    <property type="entry name" value="Diverse_CBS-Domain"/>
</dbReference>
<dbReference type="Pfam" id="PF00571">
    <property type="entry name" value="CBS"/>
    <property type="match status" value="4"/>
</dbReference>
<dbReference type="STRING" id="1776334.APZ16_04350"/>
<gene>
    <name evidence="4" type="ORF">APZ16_04350</name>
</gene>
<dbReference type="SMART" id="SM00116">
    <property type="entry name" value="CBS"/>
    <property type="match status" value="4"/>
</dbReference>
<dbReference type="SUPFAM" id="SSF54631">
    <property type="entry name" value="CBS-domain pair"/>
    <property type="match status" value="2"/>
</dbReference>
<dbReference type="PROSITE" id="PS51371">
    <property type="entry name" value="CBS"/>
    <property type="match status" value="4"/>
</dbReference>
<dbReference type="InterPro" id="IPR000644">
    <property type="entry name" value="CBS_dom"/>
</dbReference>
<keyword evidence="1 2" id="KW-0129">CBS domain</keyword>
<evidence type="ECO:0000259" key="3">
    <source>
        <dbReference type="PROSITE" id="PS51371"/>
    </source>
</evidence>
<reference evidence="4 5" key="1">
    <citation type="journal article" date="2016" name="Nat. Microbiol.">
        <title>Genomic inference of the metabolism of cosmopolitan subsurface Archaea, Hadesarchaea.</title>
        <authorList>
            <person name="Baker B.J."/>
            <person name="Saw J.H."/>
            <person name="Lind A.E."/>
            <person name="Lazar C.S."/>
            <person name="Hinrichs K.-U."/>
            <person name="Teske A.P."/>
            <person name="Ettema T.J."/>
        </authorList>
    </citation>
    <scope>NUCLEOTIDE SEQUENCE [LARGE SCALE GENOMIC DNA]</scope>
</reference>
<feature type="domain" description="CBS" evidence="3">
    <location>
        <begin position="112"/>
        <end position="170"/>
    </location>
</feature>
<name>A0A147K1B3_HADYE</name>
<dbReference type="Proteomes" id="UP000074294">
    <property type="component" value="Unassembled WGS sequence"/>
</dbReference>
<evidence type="ECO:0000313" key="5">
    <source>
        <dbReference type="Proteomes" id="UP000074294"/>
    </source>
</evidence>
<dbReference type="EMBL" id="LQMQ01000005">
    <property type="protein sequence ID" value="KUO42538.1"/>
    <property type="molecule type" value="Genomic_DNA"/>
</dbReference>
<evidence type="ECO:0000256" key="2">
    <source>
        <dbReference type="PROSITE-ProRule" id="PRU00703"/>
    </source>
</evidence>
<accession>A0A147K1B3</accession>